<evidence type="ECO:0000313" key="5">
    <source>
        <dbReference type="Proteomes" id="UP000723463"/>
    </source>
</evidence>
<dbReference type="Pfam" id="PF24681">
    <property type="entry name" value="Kelch_KLHDC2_KLHL20_DRC7"/>
    <property type="match status" value="1"/>
</dbReference>
<feature type="compositionally biased region" description="Pro residues" evidence="1">
    <location>
        <begin position="496"/>
        <end position="523"/>
    </location>
</feature>
<dbReference type="PANTHER" id="PTHR23244">
    <property type="entry name" value="KELCH REPEAT DOMAIN"/>
    <property type="match status" value="1"/>
</dbReference>
<proteinExistence type="predicted"/>
<dbReference type="PANTHER" id="PTHR23244:SF471">
    <property type="entry name" value="GUANINE NUCLEOTIDE-BINDING PROTEIN SUBUNIT BETA 1-RELATED"/>
    <property type="match status" value="1"/>
</dbReference>
<dbReference type="InterPro" id="IPR011043">
    <property type="entry name" value="Gal_Oxase/kelch_b-propeller"/>
</dbReference>
<feature type="compositionally biased region" description="Low complexity" evidence="1">
    <location>
        <begin position="640"/>
        <end position="649"/>
    </location>
</feature>
<evidence type="ECO:0000256" key="1">
    <source>
        <dbReference type="SAM" id="MobiDB-lite"/>
    </source>
</evidence>
<keyword evidence="2" id="KW-1133">Transmembrane helix</keyword>
<feature type="region of interest" description="Disordered" evidence="1">
    <location>
        <begin position="482"/>
        <end position="529"/>
    </location>
</feature>
<reference evidence="4" key="1">
    <citation type="journal article" date="2020" name="Fungal Divers.">
        <title>Resolving the Mortierellaceae phylogeny through synthesis of multi-gene phylogenetics and phylogenomics.</title>
        <authorList>
            <person name="Vandepol N."/>
            <person name="Liber J."/>
            <person name="Desiro A."/>
            <person name="Na H."/>
            <person name="Kennedy M."/>
            <person name="Barry K."/>
            <person name="Grigoriev I.V."/>
            <person name="Miller A.N."/>
            <person name="O'Donnell K."/>
            <person name="Stajich J.E."/>
            <person name="Bonito G."/>
        </authorList>
    </citation>
    <scope>NUCLEOTIDE SEQUENCE</scope>
    <source>
        <strain evidence="4">NRRL 2591</strain>
    </source>
</reference>
<evidence type="ECO:0000256" key="2">
    <source>
        <dbReference type="SAM" id="Phobius"/>
    </source>
</evidence>
<dbReference type="InterPro" id="IPR015915">
    <property type="entry name" value="Kelch-typ_b-propeller"/>
</dbReference>
<dbReference type="Proteomes" id="UP000723463">
    <property type="component" value="Unassembled WGS sequence"/>
</dbReference>
<gene>
    <name evidence="4" type="ORF">EC957_006756</name>
</gene>
<feature type="transmembrane region" description="Helical" evidence="2">
    <location>
        <begin position="401"/>
        <end position="422"/>
    </location>
</feature>
<feature type="compositionally biased region" description="Polar residues" evidence="1">
    <location>
        <begin position="572"/>
        <end position="590"/>
    </location>
</feature>
<evidence type="ECO:0008006" key="6">
    <source>
        <dbReference type="Google" id="ProtNLM"/>
    </source>
</evidence>
<organism evidence="4 5">
    <name type="scientific">Mortierella hygrophila</name>
    <dbReference type="NCBI Taxonomy" id="979708"/>
    <lineage>
        <taxon>Eukaryota</taxon>
        <taxon>Fungi</taxon>
        <taxon>Fungi incertae sedis</taxon>
        <taxon>Mucoromycota</taxon>
        <taxon>Mortierellomycotina</taxon>
        <taxon>Mortierellomycetes</taxon>
        <taxon>Mortierellales</taxon>
        <taxon>Mortierellaceae</taxon>
        <taxon>Mortierella</taxon>
    </lineage>
</organism>
<protein>
    <recommendedName>
        <fullName evidence="6">Kelch repeat-containing protein</fullName>
    </recommendedName>
</protein>
<dbReference type="SUPFAM" id="SSF50965">
    <property type="entry name" value="Galactose oxidase, central domain"/>
    <property type="match status" value="1"/>
</dbReference>
<dbReference type="EMBL" id="JAAAXW010000307">
    <property type="protein sequence ID" value="KAF9538431.1"/>
    <property type="molecule type" value="Genomic_DNA"/>
</dbReference>
<keyword evidence="3" id="KW-0732">Signal</keyword>
<keyword evidence="2" id="KW-0472">Membrane</keyword>
<feature type="signal peptide" evidence="3">
    <location>
        <begin position="1"/>
        <end position="31"/>
    </location>
</feature>
<feature type="region of interest" description="Disordered" evidence="1">
    <location>
        <begin position="557"/>
        <end position="590"/>
    </location>
</feature>
<accession>A0A9P6EZ63</accession>
<feature type="region of interest" description="Disordered" evidence="1">
    <location>
        <begin position="354"/>
        <end position="392"/>
    </location>
</feature>
<dbReference type="Gene3D" id="2.120.10.80">
    <property type="entry name" value="Kelch-type beta propeller"/>
    <property type="match status" value="1"/>
</dbReference>
<keyword evidence="5" id="KW-1185">Reference proteome</keyword>
<dbReference type="AlphaFoldDB" id="A0A9P6EZ63"/>
<evidence type="ECO:0000313" key="4">
    <source>
        <dbReference type="EMBL" id="KAF9538431.1"/>
    </source>
</evidence>
<feature type="compositionally biased region" description="Low complexity" evidence="1">
    <location>
        <begin position="378"/>
        <end position="387"/>
    </location>
</feature>
<feature type="chain" id="PRO_5040288037" description="Kelch repeat-containing protein" evidence="3">
    <location>
        <begin position="32"/>
        <end position="660"/>
    </location>
</feature>
<name>A0A9P6EZ63_9FUNG</name>
<evidence type="ECO:0000256" key="3">
    <source>
        <dbReference type="SAM" id="SignalP"/>
    </source>
</evidence>
<keyword evidence="2" id="KW-0812">Transmembrane</keyword>
<feature type="region of interest" description="Disordered" evidence="1">
    <location>
        <begin position="625"/>
        <end position="660"/>
    </location>
</feature>
<sequence length="660" mass="71637">MIQPTKATIGSMLSLTLSLTLLLSPHKTAYAQYTSINSASSAAYARYQNQFYIGGGGLEREINGFFYTEPEATAGDGQFAVLDLSVPWAGSAPAWKKLAYGPKVLDFPFAMNANGTKAIAFRAVVNASDSFASIYEVATNTWKPSKIVAPKPDQDGIEAVLDPRDDKVYMAGGFEGDDKLDKMYVYHWETDELMKIEMPGRALTQTLYYKAVWWTKQNSILFFGGHARPGGAFVRPEINVYYPSTNSWGNSLPTTGSGPGARSDMCMAISDDGTKLVVFGGRYFDTTYQSIMGDIYILDLDTMVWTRGPDYTTPRTYTTCTIVDGSDSSSTVNSPIIIYDIKRNKYLSQYKGPNPDKDFDPLAPPKTSPGSGSGSGSRSGSSGNSNNSDDKGMTFEERRNLILGCVFGGAALFWITVCCCICRVKRNRAYRVQEVLDAAEKKIAEERESAAKRQTVSPAASATVNGKRVSVNNNKRMSTTVRPAAIPTHVQSPGNQPYPPMQSPGSQPYPPMQSPGQIYPPLPQQQGYGQSYPMIPLQHQHQLGQIGAPQVYPMLQQQEQHRLSKPAAPLPQQHQPGGSPQVISSDPTNASMMMASPTPIYGSPYAPIQRGPELISVAQSDYAESHGGFAGSQTSFVGQSSSPASGSAADLIRSPQQRHN</sequence>
<comment type="caution">
    <text evidence="4">The sequence shown here is derived from an EMBL/GenBank/DDBJ whole genome shotgun (WGS) entry which is preliminary data.</text>
</comment>